<name>A0A486XNT3_9GAMM</name>
<gene>
    <name evidence="1" type="ORF">BAL341_1393</name>
</gene>
<protein>
    <submittedName>
        <fullName evidence="1">Uncharacterized protein</fullName>
    </submittedName>
</protein>
<evidence type="ECO:0000313" key="1">
    <source>
        <dbReference type="EMBL" id="VHO03391.1"/>
    </source>
</evidence>
<proteinExistence type="predicted"/>
<reference evidence="1" key="1">
    <citation type="submission" date="2019-04" db="EMBL/GenBank/DDBJ databases">
        <authorList>
            <person name="Brambilla D."/>
        </authorList>
    </citation>
    <scope>NUCLEOTIDE SEQUENCE</scope>
    <source>
        <strain evidence="1">BAL1</strain>
    </source>
</reference>
<organism evidence="1">
    <name type="scientific">Rheinheimera sp. BAL341</name>
    <dbReference type="NCBI Taxonomy" id="1708203"/>
    <lineage>
        <taxon>Bacteria</taxon>
        <taxon>Pseudomonadati</taxon>
        <taxon>Pseudomonadota</taxon>
        <taxon>Gammaproteobacteria</taxon>
        <taxon>Chromatiales</taxon>
        <taxon>Chromatiaceae</taxon>
        <taxon>Rheinheimera</taxon>
    </lineage>
</organism>
<sequence>MFLEAQIIDEEAKKRLLNQIKEQVIAAGGRALWNNTKD</sequence>
<dbReference type="EMBL" id="CAAJGR010000082">
    <property type="protein sequence ID" value="VHO03391.1"/>
    <property type="molecule type" value="Genomic_DNA"/>
</dbReference>
<accession>A0A486XNT3</accession>
<dbReference type="AlphaFoldDB" id="A0A486XNT3"/>